<dbReference type="PRINTS" id="PR00778">
    <property type="entry name" value="HTHARSR"/>
</dbReference>
<dbReference type="GO" id="GO:0016747">
    <property type="term" value="F:acyltransferase activity, transferring groups other than amino-acyl groups"/>
    <property type="evidence" value="ECO:0007669"/>
    <property type="project" value="InterPro"/>
</dbReference>
<gene>
    <name evidence="5" type="ORF">BJ969_001351</name>
</gene>
<dbReference type="SUPFAM" id="SSF55729">
    <property type="entry name" value="Acyl-CoA N-acyltransferases (Nat)"/>
    <property type="match status" value="1"/>
</dbReference>
<dbReference type="InterPro" id="IPR001845">
    <property type="entry name" value="HTH_ArsR_DNA-bd_dom"/>
</dbReference>
<dbReference type="GO" id="GO:0003700">
    <property type="term" value="F:DNA-binding transcription factor activity"/>
    <property type="evidence" value="ECO:0007669"/>
    <property type="project" value="InterPro"/>
</dbReference>
<evidence type="ECO:0000256" key="2">
    <source>
        <dbReference type="ARBA" id="ARBA00023315"/>
    </source>
</evidence>
<dbReference type="SMART" id="SM00418">
    <property type="entry name" value="HTH_ARSR"/>
    <property type="match status" value="1"/>
</dbReference>
<dbReference type="AlphaFoldDB" id="A0A840ND66"/>
<feature type="domain" description="N-acetyltransferase" evidence="4">
    <location>
        <begin position="116"/>
        <end position="273"/>
    </location>
</feature>
<name>A0A840ND66_9PSEU</name>
<dbReference type="Proteomes" id="UP000580474">
    <property type="component" value="Unassembled WGS sequence"/>
</dbReference>
<proteinExistence type="predicted"/>
<dbReference type="InterPro" id="IPR036388">
    <property type="entry name" value="WH-like_DNA-bd_sf"/>
</dbReference>
<dbReference type="Pfam" id="PF01022">
    <property type="entry name" value="HTH_5"/>
    <property type="match status" value="1"/>
</dbReference>
<keyword evidence="6" id="KW-1185">Reference proteome</keyword>
<dbReference type="SUPFAM" id="SSF46785">
    <property type="entry name" value="Winged helix' DNA-binding domain"/>
    <property type="match status" value="1"/>
</dbReference>
<evidence type="ECO:0000313" key="5">
    <source>
        <dbReference type="EMBL" id="MBB5068263.1"/>
    </source>
</evidence>
<dbReference type="PROSITE" id="PS51186">
    <property type="entry name" value="GNAT"/>
    <property type="match status" value="1"/>
</dbReference>
<evidence type="ECO:0000259" key="4">
    <source>
        <dbReference type="PROSITE" id="PS51186"/>
    </source>
</evidence>
<dbReference type="Pfam" id="PF00583">
    <property type="entry name" value="Acetyltransf_1"/>
    <property type="match status" value="1"/>
</dbReference>
<keyword evidence="1 5" id="KW-0808">Transferase</keyword>
<reference evidence="5 6" key="1">
    <citation type="submission" date="2020-08" db="EMBL/GenBank/DDBJ databases">
        <title>Sequencing the genomes of 1000 actinobacteria strains.</title>
        <authorList>
            <person name="Klenk H.-P."/>
        </authorList>
    </citation>
    <scope>NUCLEOTIDE SEQUENCE [LARGE SCALE GENOMIC DNA]</scope>
    <source>
        <strain evidence="5 6">DSM 45582</strain>
    </source>
</reference>
<protein>
    <submittedName>
        <fullName evidence="5">L-amino acid N-acyltransferase YncA</fullName>
    </submittedName>
</protein>
<dbReference type="CDD" id="cd00090">
    <property type="entry name" value="HTH_ARSR"/>
    <property type="match status" value="1"/>
</dbReference>
<sequence length="281" mass="29589">MIDEVPVFPAAEAAACAARFACLGDPTRVLLLHAVASGGPSTVGELAGRLGLGQSTCSHHLRRLADGGYVVLSKEGTTTRVAVSTARRTDGAPVLDLVLGLPPARPGAAEGPAEDVAVRALEPGDWPAVRRIYGEGIATGDATFEREVPPPAELAAKWVPEHRWVAELDGAVAGWAALTPVSARDCYAGVAETSIYVGAAARGRGVGAALLRHQIAAADEAGLWTLQCSLFPENRGSLALHRNAGFRTVGVRERIGRLHGRWRDTIVMERRRPDGRPPASR</sequence>
<feature type="domain" description="HTH arsR-type" evidence="3">
    <location>
        <begin position="8"/>
        <end position="109"/>
    </location>
</feature>
<dbReference type="InterPro" id="IPR016181">
    <property type="entry name" value="Acyl_CoA_acyltransferase"/>
</dbReference>
<dbReference type="EMBL" id="JACHIV010000001">
    <property type="protein sequence ID" value="MBB5068263.1"/>
    <property type="molecule type" value="Genomic_DNA"/>
</dbReference>
<dbReference type="Gene3D" id="1.10.10.10">
    <property type="entry name" value="Winged helix-like DNA-binding domain superfamily/Winged helix DNA-binding domain"/>
    <property type="match status" value="1"/>
</dbReference>
<dbReference type="PANTHER" id="PTHR43072">
    <property type="entry name" value="N-ACETYLTRANSFERASE"/>
    <property type="match status" value="1"/>
</dbReference>
<dbReference type="InterPro" id="IPR000182">
    <property type="entry name" value="GNAT_dom"/>
</dbReference>
<dbReference type="Gene3D" id="3.40.630.30">
    <property type="match status" value="1"/>
</dbReference>
<dbReference type="CDD" id="cd04301">
    <property type="entry name" value="NAT_SF"/>
    <property type="match status" value="1"/>
</dbReference>
<evidence type="ECO:0000259" key="3">
    <source>
        <dbReference type="PROSITE" id="PS50987"/>
    </source>
</evidence>
<keyword evidence="2 5" id="KW-0012">Acyltransferase</keyword>
<dbReference type="PANTHER" id="PTHR43072:SF23">
    <property type="entry name" value="UPF0039 PROTEIN C11D3.02C"/>
    <property type="match status" value="1"/>
</dbReference>
<evidence type="ECO:0000256" key="1">
    <source>
        <dbReference type="ARBA" id="ARBA00022679"/>
    </source>
</evidence>
<comment type="caution">
    <text evidence="5">The sequence shown here is derived from an EMBL/GenBank/DDBJ whole genome shotgun (WGS) entry which is preliminary data.</text>
</comment>
<dbReference type="InterPro" id="IPR036390">
    <property type="entry name" value="WH_DNA-bd_sf"/>
</dbReference>
<dbReference type="PROSITE" id="PS50987">
    <property type="entry name" value="HTH_ARSR_2"/>
    <property type="match status" value="1"/>
</dbReference>
<dbReference type="InterPro" id="IPR011991">
    <property type="entry name" value="ArsR-like_HTH"/>
</dbReference>
<accession>A0A840ND66</accession>
<dbReference type="RefSeq" id="WP_184477982.1">
    <property type="nucleotide sequence ID" value="NZ_JACHIV010000001.1"/>
</dbReference>
<organism evidence="5 6">
    <name type="scientific">Saccharopolyspora gloriosae</name>
    <dbReference type="NCBI Taxonomy" id="455344"/>
    <lineage>
        <taxon>Bacteria</taxon>
        <taxon>Bacillati</taxon>
        <taxon>Actinomycetota</taxon>
        <taxon>Actinomycetes</taxon>
        <taxon>Pseudonocardiales</taxon>
        <taxon>Pseudonocardiaceae</taxon>
        <taxon>Saccharopolyspora</taxon>
    </lineage>
</organism>
<evidence type="ECO:0000313" key="6">
    <source>
        <dbReference type="Proteomes" id="UP000580474"/>
    </source>
</evidence>